<evidence type="ECO:0000256" key="2">
    <source>
        <dbReference type="HAMAP-Rule" id="MF_00386"/>
    </source>
</evidence>
<name>A0A1I1N079_RUMAL</name>
<dbReference type="GO" id="GO:0005886">
    <property type="term" value="C:plasma membrane"/>
    <property type="evidence" value="ECO:0007669"/>
    <property type="project" value="UniProtKB-SubCell"/>
</dbReference>
<comment type="similarity">
    <text evidence="2">Belongs to the UPF0161 family.</text>
</comment>
<gene>
    <name evidence="3" type="ORF">SAMN02910406_02642</name>
</gene>
<keyword evidence="1 2" id="KW-0472">Membrane</keyword>
<dbReference type="PANTHER" id="PTHR33383">
    <property type="entry name" value="MEMBRANE PROTEIN INSERTION EFFICIENCY FACTOR-RELATED"/>
    <property type="match status" value="1"/>
</dbReference>
<dbReference type="Proteomes" id="UP000182192">
    <property type="component" value="Unassembled WGS sequence"/>
</dbReference>
<dbReference type="PANTHER" id="PTHR33383:SF1">
    <property type="entry name" value="MEMBRANE PROTEIN INSERTION EFFICIENCY FACTOR-RELATED"/>
    <property type="match status" value="1"/>
</dbReference>
<reference evidence="3 4" key="1">
    <citation type="submission" date="2016-10" db="EMBL/GenBank/DDBJ databases">
        <authorList>
            <person name="de Groot N.N."/>
        </authorList>
    </citation>
    <scope>NUCLEOTIDE SEQUENCE [LARGE SCALE GENOMIC DNA]</scope>
    <source>
        <strain evidence="3 4">AR67</strain>
    </source>
</reference>
<accession>A0A1I1N079</accession>
<dbReference type="NCBIfam" id="TIGR00278">
    <property type="entry name" value="membrane protein insertion efficiency factor YidD"/>
    <property type="match status" value="1"/>
</dbReference>
<dbReference type="EMBL" id="FOKQ01000025">
    <property type="protein sequence ID" value="SFC91104.1"/>
    <property type="molecule type" value="Genomic_DNA"/>
</dbReference>
<dbReference type="eggNOG" id="COG0759">
    <property type="taxonomic scope" value="Bacteria"/>
</dbReference>
<dbReference type="RefSeq" id="WP_074962289.1">
    <property type="nucleotide sequence ID" value="NZ_FOKQ01000025.1"/>
</dbReference>
<evidence type="ECO:0000313" key="3">
    <source>
        <dbReference type="EMBL" id="SFC91104.1"/>
    </source>
</evidence>
<comment type="subcellular location">
    <subcellularLocation>
        <location evidence="2">Cell membrane</location>
        <topology evidence="2">Peripheral membrane protein</topology>
        <orientation evidence="2">Cytoplasmic side</orientation>
    </subcellularLocation>
</comment>
<sequence>MSPFAWLARLPIKAYRKFISPALPAQCKYYPTCSSYALTAYEKHGFLMGTVLTVWRILRCNPWSLGGIDEVPDKVRIDYFKIKGRK</sequence>
<protein>
    <recommendedName>
        <fullName evidence="2">Putative membrane protein insertion efficiency factor</fullName>
    </recommendedName>
</protein>
<keyword evidence="2" id="KW-1003">Cell membrane</keyword>
<dbReference type="SMART" id="SM01234">
    <property type="entry name" value="Haemolytic"/>
    <property type="match status" value="1"/>
</dbReference>
<dbReference type="InterPro" id="IPR002696">
    <property type="entry name" value="Membr_insert_effic_factor_YidD"/>
</dbReference>
<organism evidence="3 4">
    <name type="scientific">Ruminococcus albus</name>
    <dbReference type="NCBI Taxonomy" id="1264"/>
    <lineage>
        <taxon>Bacteria</taxon>
        <taxon>Bacillati</taxon>
        <taxon>Bacillota</taxon>
        <taxon>Clostridia</taxon>
        <taxon>Eubacteriales</taxon>
        <taxon>Oscillospiraceae</taxon>
        <taxon>Ruminococcus</taxon>
    </lineage>
</organism>
<comment type="function">
    <text evidence="2">Could be involved in insertion of integral membrane proteins into the membrane.</text>
</comment>
<evidence type="ECO:0000313" key="4">
    <source>
        <dbReference type="Proteomes" id="UP000182192"/>
    </source>
</evidence>
<dbReference type="Pfam" id="PF01809">
    <property type="entry name" value="YidD"/>
    <property type="match status" value="1"/>
</dbReference>
<dbReference type="HAMAP" id="MF_00386">
    <property type="entry name" value="UPF0161_YidD"/>
    <property type="match status" value="1"/>
</dbReference>
<dbReference type="OrthoDB" id="9801753at2"/>
<dbReference type="AlphaFoldDB" id="A0A1I1N079"/>
<evidence type="ECO:0000256" key="1">
    <source>
        <dbReference type="ARBA" id="ARBA00023136"/>
    </source>
</evidence>
<proteinExistence type="inferred from homology"/>